<protein>
    <submittedName>
        <fullName evidence="1">Uncharacterized protein</fullName>
    </submittedName>
</protein>
<dbReference type="AlphaFoldDB" id="A0ABD0XIA7"/>
<name>A0ABD0XIA7_UMBPY</name>
<proteinExistence type="predicted"/>
<reference evidence="1 2" key="1">
    <citation type="submission" date="2024-06" db="EMBL/GenBank/DDBJ databases">
        <authorList>
            <person name="Pan Q."/>
            <person name="Wen M."/>
            <person name="Jouanno E."/>
            <person name="Zahm M."/>
            <person name="Klopp C."/>
            <person name="Cabau C."/>
            <person name="Louis A."/>
            <person name="Berthelot C."/>
            <person name="Parey E."/>
            <person name="Roest Crollius H."/>
            <person name="Montfort J."/>
            <person name="Robinson-Rechavi M."/>
            <person name="Bouchez O."/>
            <person name="Lampietro C."/>
            <person name="Lopez Roques C."/>
            <person name="Donnadieu C."/>
            <person name="Postlethwait J."/>
            <person name="Bobe J."/>
            <person name="Verreycken H."/>
            <person name="Guiguen Y."/>
        </authorList>
    </citation>
    <scope>NUCLEOTIDE SEQUENCE [LARGE SCALE GENOMIC DNA]</scope>
    <source>
        <strain evidence="1">Up_M1</strain>
        <tissue evidence="1">Testis</tissue>
    </source>
</reference>
<comment type="caution">
    <text evidence="1">The sequence shown here is derived from an EMBL/GenBank/DDBJ whole genome shotgun (WGS) entry which is preliminary data.</text>
</comment>
<evidence type="ECO:0000313" key="1">
    <source>
        <dbReference type="EMBL" id="KAL1007699.1"/>
    </source>
</evidence>
<dbReference type="Proteomes" id="UP001557470">
    <property type="component" value="Unassembled WGS sequence"/>
</dbReference>
<keyword evidence="2" id="KW-1185">Reference proteome</keyword>
<accession>A0ABD0XIA7</accession>
<organism evidence="1 2">
    <name type="scientific">Umbra pygmaea</name>
    <name type="common">Eastern mudminnow</name>
    <dbReference type="NCBI Taxonomy" id="75934"/>
    <lineage>
        <taxon>Eukaryota</taxon>
        <taxon>Metazoa</taxon>
        <taxon>Chordata</taxon>
        <taxon>Craniata</taxon>
        <taxon>Vertebrata</taxon>
        <taxon>Euteleostomi</taxon>
        <taxon>Actinopterygii</taxon>
        <taxon>Neopterygii</taxon>
        <taxon>Teleostei</taxon>
        <taxon>Protacanthopterygii</taxon>
        <taxon>Esociformes</taxon>
        <taxon>Umbridae</taxon>
        <taxon>Umbra</taxon>
    </lineage>
</organism>
<evidence type="ECO:0000313" key="2">
    <source>
        <dbReference type="Proteomes" id="UP001557470"/>
    </source>
</evidence>
<dbReference type="EMBL" id="JAGEUA010000002">
    <property type="protein sequence ID" value="KAL1007699.1"/>
    <property type="molecule type" value="Genomic_DNA"/>
</dbReference>
<gene>
    <name evidence="1" type="ORF">UPYG_G00090390</name>
</gene>
<sequence>MEHSTGTFCLKLNVAVPHYLDQKITGKSPHLNVFSGGMQSSGQEQDWPLVTGFEGHLPFRLFINSFGPR</sequence>